<name>L8WZS2_THACA</name>
<dbReference type="AlphaFoldDB" id="L8WZS2"/>
<dbReference type="EMBL" id="AFRT01000865">
    <property type="protein sequence ID" value="ELU42307.1"/>
    <property type="molecule type" value="Genomic_DNA"/>
</dbReference>
<gene>
    <name evidence="1" type="ORF">AG1IA_03657</name>
</gene>
<evidence type="ECO:0000313" key="1">
    <source>
        <dbReference type="EMBL" id="ELU42307.1"/>
    </source>
</evidence>
<organism evidence="1 2">
    <name type="scientific">Thanatephorus cucumeris (strain AG1-IA)</name>
    <name type="common">Rice sheath blight fungus</name>
    <name type="synonym">Rhizoctonia solani</name>
    <dbReference type="NCBI Taxonomy" id="983506"/>
    <lineage>
        <taxon>Eukaryota</taxon>
        <taxon>Fungi</taxon>
        <taxon>Dikarya</taxon>
        <taxon>Basidiomycota</taxon>
        <taxon>Agaricomycotina</taxon>
        <taxon>Agaricomycetes</taxon>
        <taxon>Cantharellales</taxon>
        <taxon>Ceratobasidiaceae</taxon>
        <taxon>Rhizoctonia</taxon>
        <taxon>Rhizoctonia solani AG-1</taxon>
    </lineage>
</organism>
<protein>
    <submittedName>
        <fullName evidence="1">Zf-MYND domain-containing protein</fullName>
    </submittedName>
</protein>
<dbReference type="OrthoDB" id="3139007at2759"/>
<sequence length="290" mass="33149">MNVDINSRGYRPVWEANTQQVDLEDCREIVSAYIDRFNPLYPILHSPIAFLDGPILLRPLLQFITPGTSDLLPKVLEVTVKRIWEEVEDPSPDYKPDMLVDAVRDTFANYIVFIKCGLIDLAARAILLLELPSEPPVLTNYCLLAGSVDYLPRTKAFFGQVCILLPPSCMYIVWDLLFPDWFKYRSYLVWYSEIRELVPKDREHIRTRLATWNEIGMALGYQVHEKSPFWCGYARCHDPLGMGGVQFTCPMCRNGTYCSARCQSDWRGPQAAHSSLCASARILLKTQSST</sequence>
<comment type="caution">
    <text evidence="1">The sequence shown here is derived from an EMBL/GenBank/DDBJ whole genome shotgun (WGS) entry which is preliminary data.</text>
</comment>
<dbReference type="HOGENOM" id="CLU_960367_0_0_1"/>
<keyword evidence="2" id="KW-1185">Reference proteome</keyword>
<dbReference type="Proteomes" id="UP000011668">
    <property type="component" value="Unassembled WGS sequence"/>
</dbReference>
<accession>L8WZS2</accession>
<proteinExistence type="predicted"/>
<evidence type="ECO:0000313" key="2">
    <source>
        <dbReference type="Proteomes" id="UP000011668"/>
    </source>
</evidence>
<reference evidence="1 2" key="1">
    <citation type="journal article" date="2013" name="Nat. Commun.">
        <title>The evolution and pathogenic mechanisms of the rice sheath blight pathogen.</title>
        <authorList>
            <person name="Zheng A."/>
            <person name="Lin R."/>
            <person name="Xu L."/>
            <person name="Qin P."/>
            <person name="Tang C."/>
            <person name="Ai P."/>
            <person name="Zhang D."/>
            <person name="Liu Y."/>
            <person name="Sun Z."/>
            <person name="Feng H."/>
            <person name="Wang Y."/>
            <person name="Chen Y."/>
            <person name="Liang X."/>
            <person name="Fu R."/>
            <person name="Li Q."/>
            <person name="Zhang J."/>
            <person name="Yu X."/>
            <person name="Xie Z."/>
            <person name="Ding L."/>
            <person name="Guan P."/>
            <person name="Tang J."/>
            <person name="Liang Y."/>
            <person name="Wang S."/>
            <person name="Deng Q."/>
            <person name="Li S."/>
            <person name="Zhu J."/>
            <person name="Wang L."/>
            <person name="Liu H."/>
            <person name="Li P."/>
        </authorList>
    </citation>
    <scope>NUCLEOTIDE SEQUENCE [LARGE SCALE GENOMIC DNA]</scope>
    <source>
        <strain evidence="2">AG-1 IA</strain>
    </source>
</reference>